<accession>X1UE16</accession>
<gene>
    <name evidence="2" type="ORF">S12H4_35354</name>
</gene>
<reference evidence="2" key="1">
    <citation type="journal article" date="2014" name="Front. Microbiol.">
        <title>High frequency of phylogenetically diverse reductive dehalogenase-homologous genes in deep subseafloor sedimentary metagenomes.</title>
        <authorList>
            <person name="Kawai M."/>
            <person name="Futagami T."/>
            <person name="Toyoda A."/>
            <person name="Takaki Y."/>
            <person name="Nishi S."/>
            <person name="Hori S."/>
            <person name="Arai W."/>
            <person name="Tsubouchi T."/>
            <person name="Morono Y."/>
            <person name="Uchiyama I."/>
            <person name="Ito T."/>
            <person name="Fujiyama A."/>
            <person name="Inagaki F."/>
            <person name="Takami H."/>
        </authorList>
    </citation>
    <scope>NUCLEOTIDE SEQUENCE</scope>
    <source>
        <strain evidence="2">Expedition CK06-06</strain>
    </source>
</reference>
<dbReference type="InterPro" id="IPR040982">
    <property type="entry name" value="DNA_pol3_finger"/>
</dbReference>
<organism evidence="2">
    <name type="scientific">marine sediment metagenome</name>
    <dbReference type="NCBI Taxonomy" id="412755"/>
    <lineage>
        <taxon>unclassified sequences</taxon>
        <taxon>metagenomes</taxon>
        <taxon>ecological metagenomes</taxon>
    </lineage>
</organism>
<dbReference type="GO" id="GO:0006260">
    <property type="term" value="P:DNA replication"/>
    <property type="evidence" value="ECO:0007669"/>
    <property type="project" value="InterPro"/>
</dbReference>
<feature type="domain" description="DNA polymerase III alpha subunit finger" evidence="1">
    <location>
        <begin position="14"/>
        <end position="176"/>
    </location>
</feature>
<protein>
    <recommendedName>
        <fullName evidence="1">DNA polymerase III alpha subunit finger domain-containing protein</fullName>
    </recommendedName>
</protein>
<dbReference type="Pfam" id="PF17657">
    <property type="entry name" value="DNA_pol3_finger"/>
    <property type="match status" value="1"/>
</dbReference>
<comment type="caution">
    <text evidence="2">The sequence shown here is derived from an EMBL/GenBank/DDBJ whole genome shotgun (WGS) entry which is preliminary data.</text>
</comment>
<feature type="non-terminal residue" evidence="2">
    <location>
        <position position="271"/>
    </location>
</feature>
<dbReference type="PANTHER" id="PTHR32294">
    <property type="entry name" value="DNA POLYMERASE III SUBUNIT ALPHA"/>
    <property type="match status" value="1"/>
</dbReference>
<dbReference type="PANTHER" id="PTHR32294:SF0">
    <property type="entry name" value="DNA POLYMERASE III SUBUNIT ALPHA"/>
    <property type="match status" value="1"/>
</dbReference>
<evidence type="ECO:0000259" key="1">
    <source>
        <dbReference type="Pfam" id="PF17657"/>
    </source>
</evidence>
<proteinExistence type="predicted"/>
<sequence>PLGLLKVDFLGLSTLTVMARACEMISFRHGVDLDINTIPVDDPETFELMGRGDVLGVFQVEGVGMRRYLMEMKPRELANVIAMVALYRPGPMDFIPTYIRRMHGEEQVSYPHPALESIFEETYGIPVYQEQIMFAAMEMAGYTASEADDLRKAIAKKKAKALKTHREKFIQGAVDNDVDQKTATEVFDDWENFARYGFNKAHAADYGVIAVQTAFLKTHYPLEYMTALLSVFKQDSDKVALYIADCRRIGLEIMPPDVNASGYDFSPEDRG</sequence>
<dbReference type="AlphaFoldDB" id="X1UE16"/>
<evidence type="ECO:0000313" key="2">
    <source>
        <dbReference type="EMBL" id="GAI98110.1"/>
    </source>
</evidence>
<name>X1UE16_9ZZZZ</name>
<dbReference type="InterPro" id="IPR004805">
    <property type="entry name" value="DnaE2/DnaE/PolC"/>
</dbReference>
<feature type="non-terminal residue" evidence="2">
    <location>
        <position position="1"/>
    </location>
</feature>
<dbReference type="GO" id="GO:0008408">
    <property type="term" value="F:3'-5' exonuclease activity"/>
    <property type="evidence" value="ECO:0007669"/>
    <property type="project" value="InterPro"/>
</dbReference>
<dbReference type="EMBL" id="BARW01020990">
    <property type="protein sequence ID" value="GAI98110.1"/>
    <property type="molecule type" value="Genomic_DNA"/>
</dbReference>